<dbReference type="GO" id="GO:0000155">
    <property type="term" value="F:phosphorelay sensor kinase activity"/>
    <property type="evidence" value="ECO:0007669"/>
    <property type="project" value="InterPro"/>
</dbReference>
<dbReference type="SUPFAM" id="SSF52172">
    <property type="entry name" value="CheY-like"/>
    <property type="match status" value="2"/>
</dbReference>
<dbReference type="PROSITE" id="PS50109">
    <property type="entry name" value="HIS_KIN"/>
    <property type="match status" value="1"/>
</dbReference>
<dbReference type="InterPro" id="IPR004358">
    <property type="entry name" value="Sig_transdc_His_kin-like_C"/>
</dbReference>
<keyword evidence="1" id="KW-0597">Phosphoprotein</keyword>
<reference evidence="5" key="1">
    <citation type="submission" date="2018-06" db="EMBL/GenBank/DDBJ databases">
        <authorList>
            <person name="Zhirakovskaya E."/>
        </authorList>
    </citation>
    <scope>NUCLEOTIDE SEQUENCE</scope>
</reference>
<dbReference type="Gene3D" id="3.30.565.10">
    <property type="entry name" value="Histidine kinase-like ATPase, C-terminal domain"/>
    <property type="match status" value="1"/>
</dbReference>
<dbReference type="SUPFAM" id="SSF55874">
    <property type="entry name" value="ATPase domain of HSP90 chaperone/DNA topoisomerase II/histidine kinase"/>
    <property type="match status" value="1"/>
</dbReference>
<dbReference type="SUPFAM" id="SSF47384">
    <property type="entry name" value="Homodimeric domain of signal transducing histidine kinase"/>
    <property type="match status" value="1"/>
</dbReference>
<dbReference type="Pfam" id="PF00072">
    <property type="entry name" value="Response_reg"/>
    <property type="match status" value="2"/>
</dbReference>
<dbReference type="InterPro" id="IPR001789">
    <property type="entry name" value="Sig_transdc_resp-reg_receiver"/>
</dbReference>
<dbReference type="NCBIfam" id="TIGR00229">
    <property type="entry name" value="sensory_box"/>
    <property type="match status" value="1"/>
</dbReference>
<feature type="domain" description="Response regulatory" evidence="3">
    <location>
        <begin position="9"/>
        <end position="123"/>
    </location>
</feature>
<dbReference type="Gene3D" id="3.40.50.2300">
    <property type="match status" value="2"/>
</dbReference>
<dbReference type="InterPro" id="IPR005467">
    <property type="entry name" value="His_kinase_dom"/>
</dbReference>
<evidence type="ECO:0000259" key="2">
    <source>
        <dbReference type="PROSITE" id="PS50109"/>
    </source>
</evidence>
<dbReference type="InterPro" id="IPR000014">
    <property type="entry name" value="PAS"/>
</dbReference>
<evidence type="ECO:0000259" key="3">
    <source>
        <dbReference type="PROSITE" id="PS50110"/>
    </source>
</evidence>
<dbReference type="InterPro" id="IPR013767">
    <property type="entry name" value="PAS_fold"/>
</dbReference>
<dbReference type="PRINTS" id="PR00344">
    <property type="entry name" value="BCTRLSENSOR"/>
</dbReference>
<dbReference type="CDD" id="cd00130">
    <property type="entry name" value="PAS"/>
    <property type="match status" value="1"/>
</dbReference>
<dbReference type="CDD" id="cd00075">
    <property type="entry name" value="HATPase"/>
    <property type="match status" value="1"/>
</dbReference>
<dbReference type="PROSITE" id="PS50110">
    <property type="entry name" value="RESPONSE_REGULATORY"/>
    <property type="match status" value="2"/>
</dbReference>
<dbReference type="CDD" id="cd00082">
    <property type="entry name" value="HisKA"/>
    <property type="match status" value="1"/>
</dbReference>
<dbReference type="InterPro" id="IPR011006">
    <property type="entry name" value="CheY-like_superfamily"/>
</dbReference>
<accession>A0A3B1CAV6</accession>
<evidence type="ECO:0000313" key="5">
    <source>
        <dbReference type="EMBL" id="VAX21058.1"/>
    </source>
</evidence>
<feature type="domain" description="Response regulatory" evidence="3">
    <location>
        <begin position="512"/>
        <end position="628"/>
    </location>
</feature>
<dbReference type="SMART" id="SM00388">
    <property type="entry name" value="HisKA"/>
    <property type="match status" value="1"/>
</dbReference>
<dbReference type="InterPro" id="IPR035965">
    <property type="entry name" value="PAS-like_dom_sf"/>
</dbReference>
<evidence type="ECO:0000259" key="4">
    <source>
        <dbReference type="PROSITE" id="PS50112"/>
    </source>
</evidence>
<name>A0A3B1CAV6_9ZZZZ</name>
<sequence length="629" mass="70023">MISESNSLTALVVDDDPAIALIISKSLTNAGFAFEVESNGEAALGRIDTGGIDIVLLDQHMPGMGGEETLAKIVDQYPNLPVIMVTGHGDERLAAAVMKAGAKDYLVKDIGLDFVRSIPKVISKVYDHHLFERQNRILQEKLAKSELLLRNVVENSFQAMLTVDTEGTITRINHQTVLIFGWRRKELEGHSFTDTIIPPSYREEWRRNIEIYKTTGQWPVANRLVERRAVCKDGREIDVEMVISPLKFEDEYFLGIFMHDISDRKETLRALYASKEKAERATKLKDEFVSLVAHDLKSPFTSILGTLRLLETDMEGMQGITPRQQSLIDHALENGDRLVRVIDDLLNISRLQTGALTVKPKFLDGSVLAAMSIGMIAELARQKGIEIINAVKPKTRIFADPPLFKEVLHNLLLNAIKFTRPGGRITIFSPVNDESCIAVKDTGVGVARNVIENIFRHEVKTSLSGTAGETGTGLGLPYSHDIMVAHGGSLSVESEEDGGAVFFARLPKKKPRVLVVEDEEPFRVVIREFLEEFGAEIIEVANGAEALETLASNKAHLVICDLNMPVMNGYDFLKELKASRDNQDIPVIVVTVDREVESREKAIRLGADDFMTKPFTHEEFIPRASKFIV</sequence>
<dbReference type="AlphaFoldDB" id="A0A3B1CAV6"/>
<gene>
    <name evidence="5" type="ORF">MNBD_NITROSPINAE02-487</name>
</gene>
<dbReference type="Pfam" id="PF00989">
    <property type="entry name" value="PAS"/>
    <property type="match status" value="1"/>
</dbReference>
<dbReference type="InterPro" id="IPR003661">
    <property type="entry name" value="HisK_dim/P_dom"/>
</dbReference>
<dbReference type="PROSITE" id="PS50112">
    <property type="entry name" value="PAS"/>
    <property type="match status" value="1"/>
</dbReference>
<dbReference type="SMART" id="SM00448">
    <property type="entry name" value="REC"/>
    <property type="match status" value="2"/>
</dbReference>
<dbReference type="SMART" id="SM00091">
    <property type="entry name" value="PAS"/>
    <property type="match status" value="1"/>
</dbReference>
<dbReference type="InterPro" id="IPR036890">
    <property type="entry name" value="HATPase_C_sf"/>
</dbReference>
<proteinExistence type="predicted"/>
<dbReference type="Gene3D" id="1.10.287.130">
    <property type="match status" value="1"/>
</dbReference>
<dbReference type="InterPro" id="IPR003594">
    <property type="entry name" value="HATPase_dom"/>
</dbReference>
<dbReference type="CDD" id="cd00156">
    <property type="entry name" value="REC"/>
    <property type="match status" value="1"/>
</dbReference>
<feature type="domain" description="Histidine kinase" evidence="2">
    <location>
        <begin position="291"/>
        <end position="510"/>
    </location>
</feature>
<organism evidence="5">
    <name type="scientific">hydrothermal vent metagenome</name>
    <dbReference type="NCBI Taxonomy" id="652676"/>
    <lineage>
        <taxon>unclassified sequences</taxon>
        <taxon>metagenomes</taxon>
        <taxon>ecological metagenomes</taxon>
    </lineage>
</organism>
<dbReference type="Pfam" id="PF00512">
    <property type="entry name" value="HisKA"/>
    <property type="match status" value="1"/>
</dbReference>
<dbReference type="SUPFAM" id="SSF55785">
    <property type="entry name" value="PYP-like sensor domain (PAS domain)"/>
    <property type="match status" value="1"/>
</dbReference>
<dbReference type="GO" id="GO:0006355">
    <property type="term" value="P:regulation of DNA-templated transcription"/>
    <property type="evidence" value="ECO:0007669"/>
    <property type="project" value="InterPro"/>
</dbReference>
<dbReference type="Pfam" id="PF02518">
    <property type="entry name" value="HATPase_c"/>
    <property type="match status" value="1"/>
</dbReference>
<dbReference type="Gene3D" id="3.30.450.20">
    <property type="entry name" value="PAS domain"/>
    <property type="match status" value="1"/>
</dbReference>
<feature type="domain" description="PAS" evidence="4">
    <location>
        <begin position="145"/>
        <end position="210"/>
    </location>
</feature>
<dbReference type="InterPro" id="IPR036097">
    <property type="entry name" value="HisK_dim/P_sf"/>
</dbReference>
<dbReference type="PANTHER" id="PTHR43547:SF2">
    <property type="entry name" value="HYBRID SIGNAL TRANSDUCTION HISTIDINE KINASE C"/>
    <property type="match status" value="1"/>
</dbReference>
<dbReference type="SMART" id="SM00387">
    <property type="entry name" value="HATPase_c"/>
    <property type="match status" value="1"/>
</dbReference>
<dbReference type="PANTHER" id="PTHR43547">
    <property type="entry name" value="TWO-COMPONENT HISTIDINE KINASE"/>
    <property type="match status" value="1"/>
</dbReference>
<evidence type="ECO:0000256" key="1">
    <source>
        <dbReference type="ARBA" id="ARBA00022553"/>
    </source>
</evidence>
<protein>
    <submittedName>
        <fullName evidence="5">Uncharacterized protein</fullName>
    </submittedName>
</protein>
<dbReference type="EMBL" id="UOGE01000063">
    <property type="protein sequence ID" value="VAX21058.1"/>
    <property type="molecule type" value="Genomic_DNA"/>
</dbReference>